<proteinExistence type="predicted"/>
<protein>
    <submittedName>
        <fullName evidence="2">Uncharacterized protein</fullName>
    </submittedName>
</protein>
<organism evidence="2 3">
    <name type="scientific">Micrococcus flavus</name>
    <dbReference type="NCBI Taxonomy" id="384602"/>
    <lineage>
        <taxon>Bacteria</taxon>
        <taxon>Bacillati</taxon>
        <taxon>Actinomycetota</taxon>
        <taxon>Actinomycetes</taxon>
        <taxon>Micrococcales</taxon>
        <taxon>Micrococcaceae</taxon>
        <taxon>Micrococcus</taxon>
    </lineage>
</organism>
<feature type="region of interest" description="Disordered" evidence="1">
    <location>
        <begin position="13"/>
        <end position="35"/>
    </location>
</feature>
<sequence length="99" mass="10372">MGLKNDLLRALRSQSTGGRSYGQSSRGRGGYVSAGRSGGLGGMLGGLLSGGNARAGRGARFGTGTAYGRPSVNARRSGGRDMLMREGMRLLQRQLGRRR</sequence>
<feature type="compositionally biased region" description="Low complexity" evidence="1">
    <location>
        <begin position="13"/>
        <end position="26"/>
    </location>
</feature>
<gene>
    <name evidence="2" type="ORF">BJ976_000268</name>
</gene>
<reference evidence="2 3" key="1">
    <citation type="submission" date="2020-08" db="EMBL/GenBank/DDBJ databases">
        <title>Sequencing the genomes of 1000 actinobacteria strains.</title>
        <authorList>
            <person name="Klenk H.-P."/>
        </authorList>
    </citation>
    <scope>NUCLEOTIDE SEQUENCE [LARGE SCALE GENOMIC DNA]</scope>
    <source>
        <strain evidence="2 3">DSM 19079</strain>
    </source>
</reference>
<dbReference type="RefSeq" id="WP_135029269.1">
    <property type="nucleotide sequence ID" value="NZ_BMLA01000003.1"/>
</dbReference>
<comment type="caution">
    <text evidence="2">The sequence shown here is derived from an EMBL/GenBank/DDBJ whole genome shotgun (WGS) entry which is preliminary data.</text>
</comment>
<dbReference type="Proteomes" id="UP000560081">
    <property type="component" value="Unassembled WGS sequence"/>
</dbReference>
<dbReference type="EMBL" id="JACHMC010000001">
    <property type="protein sequence ID" value="MBB4881917.1"/>
    <property type="molecule type" value="Genomic_DNA"/>
</dbReference>
<keyword evidence="3" id="KW-1185">Reference proteome</keyword>
<accession>A0A4Y8X1X0</accession>
<feature type="region of interest" description="Disordered" evidence="1">
    <location>
        <begin position="58"/>
        <end position="86"/>
    </location>
</feature>
<evidence type="ECO:0000313" key="3">
    <source>
        <dbReference type="Proteomes" id="UP000560081"/>
    </source>
</evidence>
<dbReference type="AlphaFoldDB" id="A0A4Y8X1X0"/>
<evidence type="ECO:0000256" key="1">
    <source>
        <dbReference type="SAM" id="MobiDB-lite"/>
    </source>
</evidence>
<feature type="compositionally biased region" description="Low complexity" evidence="1">
    <location>
        <begin position="58"/>
        <end position="69"/>
    </location>
</feature>
<evidence type="ECO:0000313" key="2">
    <source>
        <dbReference type="EMBL" id="MBB4881917.1"/>
    </source>
</evidence>
<name>A0A4Y8X1X0_9MICC</name>